<protein>
    <submittedName>
        <fullName evidence="2">Uncharacterized protein</fullName>
    </submittedName>
</protein>
<dbReference type="EMBL" id="CAJVAX010000012">
    <property type="protein sequence ID" value="CAG7633166.1"/>
    <property type="molecule type" value="Genomic_DNA"/>
</dbReference>
<name>A0A9W4E8A0_9ACTN</name>
<feature type="compositionally biased region" description="Basic and acidic residues" evidence="1">
    <location>
        <begin position="78"/>
        <end position="93"/>
    </location>
</feature>
<feature type="region of interest" description="Disordered" evidence="1">
    <location>
        <begin position="1"/>
        <end position="139"/>
    </location>
</feature>
<feature type="compositionally biased region" description="Basic and acidic residues" evidence="1">
    <location>
        <begin position="101"/>
        <end position="118"/>
    </location>
</feature>
<dbReference type="AlphaFoldDB" id="A0A9W4E8A0"/>
<gene>
    <name evidence="2" type="ORF">SBRY_20946</name>
</gene>
<keyword evidence="3" id="KW-1185">Reference proteome</keyword>
<feature type="compositionally biased region" description="Basic and acidic residues" evidence="1">
    <location>
        <begin position="28"/>
        <end position="66"/>
    </location>
</feature>
<reference evidence="2" key="1">
    <citation type="submission" date="2021-06" db="EMBL/GenBank/DDBJ databases">
        <authorList>
            <person name="Arsene-Ploetze F."/>
        </authorList>
    </citation>
    <scope>NUCLEOTIDE SEQUENCE</scope>
    <source>
        <strain evidence="2">SBRY1</strain>
    </source>
</reference>
<evidence type="ECO:0000313" key="3">
    <source>
        <dbReference type="Proteomes" id="UP001153328"/>
    </source>
</evidence>
<organism evidence="2 3">
    <name type="scientific">Actinacidiphila bryophytorum</name>
    <dbReference type="NCBI Taxonomy" id="1436133"/>
    <lineage>
        <taxon>Bacteria</taxon>
        <taxon>Bacillati</taxon>
        <taxon>Actinomycetota</taxon>
        <taxon>Actinomycetes</taxon>
        <taxon>Kitasatosporales</taxon>
        <taxon>Streptomycetaceae</taxon>
        <taxon>Actinacidiphila</taxon>
    </lineage>
</organism>
<proteinExistence type="predicted"/>
<comment type="caution">
    <text evidence="2">The sequence shown here is derived from an EMBL/GenBank/DDBJ whole genome shotgun (WGS) entry which is preliminary data.</text>
</comment>
<evidence type="ECO:0000313" key="2">
    <source>
        <dbReference type="EMBL" id="CAG7633166.1"/>
    </source>
</evidence>
<feature type="compositionally biased region" description="Basic and acidic residues" evidence="1">
    <location>
        <begin position="1"/>
        <end position="10"/>
    </location>
</feature>
<evidence type="ECO:0000256" key="1">
    <source>
        <dbReference type="SAM" id="MobiDB-lite"/>
    </source>
</evidence>
<sequence length="139" mass="16051">MRPGRREIPRLPRRPLRQPARRAGRQIRRQEHPAHPRREGPGPEDADFHRMCEQRHAQHVGEEVQHRLRQFRLRRHAHDPAERQEHLRAESRAHPGQPEADGQRREQGQAAREGHRDPVVTVPGSPPGYGTGNPAVIQT</sequence>
<accession>A0A9W4E8A0</accession>
<feature type="compositionally biased region" description="Basic residues" evidence="1">
    <location>
        <begin position="11"/>
        <end position="27"/>
    </location>
</feature>
<dbReference type="Proteomes" id="UP001153328">
    <property type="component" value="Unassembled WGS sequence"/>
</dbReference>
<feature type="compositionally biased region" description="Basic residues" evidence="1">
    <location>
        <begin position="67"/>
        <end position="77"/>
    </location>
</feature>